<evidence type="ECO:0000256" key="2">
    <source>
        <dbReference type="ARBA" id="ARBA00001974"/>
    </source>
</evidence>
<comment type="catalytic activity">
    <reaction evidence="16">
        <text>2 nitric oxide + NADH + 2 O2 = 2 nitrate + NAD(+) + H(+)</text>
        <dbReference type="Rhea" id="RHEA:19469"/>
        <dbReference type="ChEBI" id="CHEBI:15378"/>
        <dbReference type="ChEBI" id="CHEBI:15379"/>
        <dbReference type="ChEBI" id="CHEBI:16480"/>
        <dbReference type="ChEBI" id="CHEBI:17632"/>
        <dbReference type="ChEBI" id="CHEBI:57540"/>
        <dbReference type="ChEBI" id="CHEBI:57945"/>
        <dbReference type="EC" id="1.14.12.17"/>
    </reaction>
</comment>
<keyword evidence="13" id="KW-0408">Iron</keyword>
<dbReference type="GO" id="GO:0071500">
    <property type="term" value="P:cellular response to nitrosative stress"/>
    <property type="evidence" value="ECO:0007669"/>
    <property type="project" value="TreeGrafter"/>
</dbReference>
<dbReference type="SUPFAM" id="SSF46458">
    <property type="entry name" value="Globin-like"/>
    <property type="match status" value="1"/>
</dbReference>
<dbReference type="PROSITE" id="PS01033">
    <property type="entry name" value="GLOBIN"/>
    <property type="match status" value="1"/>
</dbReference>
<feature type="domain" description="FAD-binding FR-type" evidence="20">
    <location>
        <begin position="149"/>
        <end position="260"/>
    </location>
</feature>
<keyword evidence="9" id="KW-0479">Metal-binding</keyword>
<dbReference type="PROSITE" id="PS51384">
    <property type="entry name" value="FAD_FR"/>
    <property type="match status" value="1"/>
</dbReference>
<dbReference type="AlphaFoldDB" id="A0A840RCY6"/>
<dbReference type="InterPro" id="IPR001433">
    <property type="entry name" value="OxRdtase_FAD/NAD-bd"/>
</dbReference>
<organism evidence="21 22">
    <name type="scientific">Silvimonas terrae</name>
    <dbReference type="NCBI Taxonomy" id="300266"/>
    <lineage>
        <taxon>Bacteria</taxon>
        <taxon>Pseudomonadati</taxon>
        <taxon>Pseudomonadota</taxon>
        <taxon>Betaproteobacteria</taxon>
        <taxon>Neisseriales</taxon>
        <taxon>Chitinibacteraceae</taxon>
        <taxon>Silvimonas</taxon>
    </lineage>
</organism>
<dbReference type="InterPro" id="IPR012292">
    <property type="entry name" value="Globin/Proto"/>
</dbReference>
<dbReference type="FunFam" id="1.10.490.10:FF:000003">
    <property type="entry name" value="Flavohemoprotein"/>
    <property type="match status" value="1"/>
</dbReference>
<keyword evidence="5" id="KW-0216">Detoxification</keyword>
<feature type="domain" description="Globin" evidence="19">
    <location>
        <begin position="1"/>
        <end position="138"/>
    </location>
</feature>
<keyword evidence="7 18" id="KW-0561">Oxygen transport</keyword>
<proteinExistence type="inferred from homology"/>
<dbReference type="Gene3D" id="1.10.490.10">
    <property type="entry name" value="Globins"/>
    <property type="match status" value="1"/>
</dbReference>
<dbReference type="InterPro" id="IPR009050">
    <property type="entry name" value="Globin-like_sf"/>
</dbReference>
<comment type="catalytic activity">
    <reaction evidence="17">
        <text>2 nitric oxide + NADPH + 2 O2 = 2 nitrate + NADP(+) + H(+)</text>
        <dbReference type="Rhea" id="RHEA:19465"/>
        <dbReference type="ChEBI" id="CHEBI:15378"/>
        <dbReference type="ChEBI" id="CHEBI:15379"/>
        <dbReference type="ChEBI" id="CHEBI:16480"/>
        <dbReference type="ChEBI" id="CHEBI:17632"/>
        <dbReference type="ChEBI" id="CHEBI:57783"/>
        <dbReference type="ChEBI" id="CHEBI:58349"/>
        <dbReference type="EC" id="1.14.12.17"/>
    </reaction>
</comment>
<evidence type="ECO:0000256" key="1">
    <source>
        <dbReference type="ARBA" id="ARBA00001970"/>
    </source>
</evidence>
<keyword evidence="21" id="KW-0223">Dioxygenase</keyword>
<dbReference type="PANTHER" id="PTHR43396">
    <property type="entry name" value="FLAVOHEMOPROTEIN"/>
    <property type="match status" value="1"/>
</dbReference>
<dbReference type="Pfam" id="PF00175">
    <property type="entry name" value="NAD_binding_1"/>
    <property type="match status" value="1"/>
</dbReference>
<dbReference type="CDD" id="cd06184">
    <property type="entry name" value="flavohem_like_fad_nad_binding"/>
    <property type="match status" value="1"/>
</dbReference>
<evidence type="ECO:0000256" key="10">
    <source>
        <dbReference type="ARBA" id="ARBA00022827"/>
    </source>
</evidence>
<evidence type="ECO:0000256" key="14">
    <source>
        <dbReference type="ARBA" id="ARBA00023027"/>
    </source>
</evidence>
<evidence type="ECO:0000313" key="22">
    <source>
        <dbReference type="Proteomes" id="UP000543030"/>
    </source>
</evidence>
<comment type="similarity">
    <text evidence="18">Belongs to the globin family.</text>
</comment>
<dbReference type="GO" id="GO:0046210">
    <property type="term" value="P:nitric oxide catabolic process"/>
    <property type="evidence" value="ECO:0007669"/>
    <property type="project" value="TreeGrafter"/>
</dbReference>
<accession>A0A840RCY6</accession>
<evidence type="ECO:0000256" key="3">
    <source>
        <dbReference type="ARBA" id="ARBA00006401"/>
    </source>
</evidence>
<dbReference type="Gene3D" id="2.40.30.10">
    <property type="entry name" value="Translation factors"/>
    <property type="match status" value="1"/>
</dbReference>
<evidence type="ECO:0000256" key="4">
    <source>
        <dbReference type="ARBA" id="ARBA00012229"/>
    </source>
</evidence>
<keyword evidence="12 21" id="KW-0560">Oxidoreductase</keyword>
<protein>
    <recommendedName>
        <fullName evidence="4">nitric oxide dioxygenase</fullName>
        <ecNumber evidence="4">1.14.12.17</ecNumber>
    </recommendedName>
</protein>
<dbReference type="SUPFAM" id="SSF52343">
    <property type="entry name" value="Ferredoxin reductase-like, C-terminal NADP-linked domain"/>
    <property type="match status" value="1"/>
</dbReference>
<evidence type="ECO:0000256" key="6">
    <source>
        <dbReference type="ARBA" id="ARBA00022617"/>
    </source>
</evidence>
<evidence type="ECO:0000259" key="20">
    <source>
        <dbReference type="PROSITE" id="PS51384"/>
    </source>
</evidence>
<comment type="cofactor">
    <cofactor evidence="2">
        <name>FAD</name>
        <dbReference type="ChEBI" id="CHEBI:57692"/>
    </cofactor>
</comment>
<evidence type="ECO:0000256" key="12">
    <source>
        <dbReference type="ARBA" id="ARBA00023002"/>
    </source>
</evidence>
<keyword evidence="18" id="KW-0813">Transport</keyword>
<dbReference type="GO" id="GO:0005344">
    <property type="term" value="F:oxygen carrier activity"/>
    <property type="evidence" value="ECO:0007669"/>
    <property type="project" value="UniProtKB-KW"/>
</dbReference>
<evidence type="ECO:0000256" key="16">
    <source>
        <dbReference type="ARBA" id="ARBA00048649"/>
    </source>
</evidence>
<keyword evidence="10" id="KW-0274">FAD</keyword>
<dbReference type="SUPFAM" id="SSF63380">
    <property type="entry name" value="Riboflavin synthase domain-like"/>
    <property type="match status" value="1"/>
</dbReference>
<evidence type="ECO:0000256" key="17">
    <source>
        <dbReference type="ARBA" id="ARBA00049433"/>
    </source>
</evidence>
<dbReference type="InterPro" id="IPR017938">
    <property type="entry name" value="Riboflavin_synthase-like_b-brl"/>
</dbReference>
<dbReference type="InterPro" id="IPR039261">
    <property type="entry name" value="FNR_nucleotide-bd"/>
</dbReference>
<sequence length="403" mass="44452">MLSAASRPYIEASVPVLREHGLTITRHFYARMFAAHPELTNLFNMGNQANGSQQQSLAAAVFAYAANIDNSAALGPVLERIVHKHAAVGIKPSHYPIVGRHLIAAIHEVLGDAATPELLSAWDEAYWLLAGELIAAEARLYQQSGAQAGQLQTLRVMEIRRESSNAVSYYLEKPQGGSPGAFLPGQYISVSVRFDEQDLTQRRQYSLSDSPDKPWWRITVKREDGNDVTPAGQVSSWLHQHLRPGDLVSTTVAYGDFHPVIEGNNPIVLLSAGVGITPMVSVLNTLVAHNPRRTTTFIHGARHGDQHALRDDVALARRAMPHLRDITFYEAPQDKDRAGLDFTHGGRMSLASVLDADTPDTQYYLCGPIGFMKQQWQALLTQGVSPDRIHREVFGPELLDHLL</sequence>
<evidence type="ECO:0000259" key="19">
    <source>
        <dbReference type="PROSITE" id="PS01033"/>
    </source>
</evidence>
<name>A0A840RCY6_9NEIS</name>
<dbReference type="GO" id="GO:0046872">
    <property type="term" value="F:metal ion binding"/>
    <property type="evidence" value="ECO:0007669"/>
    <property type="project" value="UniProtKB-KW"/>
</dbReference>
<dbReference type="CDD" id="cd08922">
    <property type="entry name" value="FHb-globin"/>
    <property type="match status" value="1"/>
</dbReference>
<evidence type="ECO:0000256" key="11">
    <source>
        <dbReference type="ARBA" id="ARBA00022857"/>
    </source>
</evidence>
<evidence type="ECO:0000256" key="18">
    <source>
        <dbReference type="RuleBase" id="RU000356"/>
    </source>
</evidence>
<evidence type="ECO:0000313" key="21">
    <source>
        <dbReference type="EMBL" id="MBB5190172.1"/>
    </source>
</evidence>
<dbReference type="EC" id="1.14.12.17" evidence="4"/>
<dbReference type="GO" id="GO:0071949">
    <property type="term" value="F:FAD binding"/>
    <property type="evidence" value="ECO:0007669"/>
    <property type="project" value="TreeGrafter"/>
</dbReference>
<dbReference type="GO" id="GO:0019825">
    <property type="term" value="F:oxygen binding"/>
    <property type="evidence" value="ECO:0007669"/>
    <property type="project" value="InterPro"/>
</dbReference>
<evidence type="ECO:0000256" key="13">
    <source>
        <dbReference type="ARBA" id="ARBA00023004"/>
    </source>
</evidence>
<reference evidence="21 22" key="1">
    <citation type="submission" date="2020-08" db="EMBL/GenBank/DDBJ databases">
        <title>Genomic Encyclopedia of Type Strains, Phase IV (KMG-IV): sequencing the most valuable type-strain genomes for metagenomic binning, comparative biology and taxonomic classification.</title>
        <authorList>
            <person name="Goeker M."/>
        </authorList>
    </citation>
    <scope>NUCLEOTIDE SEQUENCE [LARGE SCALE GENOMIC DNA]</scope>
    <source>
        <strain evidence="21 22">DSM 18233</strain>
    </source>
</reference>
<dbReference type="GO" id="GO:0020037">
    <property type="term" value="F:heme binding"/>
    <property type="evidence" value="ECO:0007669"/>
    <property type="project" value="InterPro"/>
</dbReference>
<keyword evidence="11" id="KW-0521">NADP</keyword>
<dbReference type="GO" id="GO:0009636">
    <property type="term" value="P:response to toxic substance"/>
    <property type="evidence" value="ECO:0007669"/>
    <property type="project" value="UniProtKB-KW"/>
</dbReference>
<dbReference type="Pfam" id="PF00042">
    <property type="entry name" value="Globin"/>
    <property type="match status" value="1"/>
</dbReference>
<keyword evidence="8" id="KW-0285">Flavoprotein</keyword>
<keyword evidence="22" id="KW-1185">Reference proteome</keyword>
<dbReference type="RefSeq" id="WP_184098020.1">
    <property type="nucleotide sequence ID" value="NZ_JACHHN010000002.1"/>
</dbReference>
<gene>
    <name evidence="21" type="ORF">HNQ50_000894</name>
</gene>
<comment type="similarity">
    <text evidence="3">In the C-terminal section; belongs to the flavoprotein pyridine nucleotide cytochrome reductase family.</text>
</comment>
<keyword evidence="6 18" id="KW-0349">Heme</keyword>
<dbReference type="FunFam" id="3.40.50.80:FF:000010">
    <property type="entry name" value="Flavohemoprotein"/>
    <property type="match status" value="1"/>
</dbReference>
<comment type="cofactor">
    <cofactor evidence="1">
        <name>heme b</name>
        <dbReference type="ChEBI" id="CHEBI:60344"/>
    </cofactor>
</comment>
<dbReference type="EMBL" id="JACHHN010000002">
    <property type="protein sequence ID" value="MBB5190172.1"/>
    <property type="molecule type" value="Genomic_DNA"/>
</dbReference>
<evidence type="ECO:0000256" key="8">
    <source>
        <dbReference type="ARBA" id="ARBA00022630"/>
    </source>
</evidence>
<evidence type="ECO:0000256" key="5">
    <source>
        <dbReference type="ARBA" id="ARBA00022575"/>
    </source>
</evidence>
<dbReference type="GO" id="GO:0008941">
    <property type="term" value="F:nitric oxide dioxygenase NAD(P)H activity"/>
    <property type="evidence" value="ECO:0007669"/>
    <property type="project" value="UniProtKB-EC"/>
</dbReference>
<evidence type="ECO:0000256" key="7">
    <source>
        <dbReference type="ARBA" id="ARBA00022621"/>
    </source>
</evidence>
<dbReference type="Proteomes" id="UP000543030">
    <property type="component" value="Unassembled WGS sequence"/>
</dbReference>
<dbReference type="InterPro" id="IPR017927">
    <property type="entry name" value="FAD-bd_FR_type"/>
</dbReference>
<comment type="function">
    <text evidence="15">Is involved in NO detoxification in an aerobic process, termed nitric oxide dioxygenase (NOD) reaction that utilizes O(2) and NAD(P)H to convert NO to nitrate, which protects the bacterium from various noxious nitrogen compounds. Therefore, plays a central role in the inducible response to nitrosative stress.</text>
</comment>
<dbReference type="NCBIfam" id="NF009805">
    <property type="entry name" value="PRK13289.1"/>
    <property type="match status" value="1"/>
</dbReference>
<comment type="caution">
    <text evidence="21">The sequence shown here is derived from an EMBL/GenBank/DDBJ whole genome shotgun (WGS) entry which is preliminary data.</text>
</comment>
<evidence type="ECO:0000256" key="9">
    <source>
        <dbReference type="ARBA" id="ARBA00022723"/>
    </source>
</evidence>
<dbReference type="Gene3D" id="3.40.50.80">
    <property type="entry name" value="Nucleotide-binding domain of ferredoxin-NADP reductase (FNR) module"/>
    <property type="match status" value="1"/>
</dbReference>
<dbReference type="InterPro" id="IPR000971">
    <property type="entry name" value="Globin"/>
</dbReference>
<keyword evidence="14" id="KW-0520">NAD</keyword>
<dbReference type="PANTHER" id="PTHR43396:SF3">
    <property type="entry name" value="FLAVOHEMOPROTEIN"/>
    <property type="match status" value="1"/>
</dbReference>
<evidence type="ECO:0000256" key="15">
    <source>
        <dbReference type="ARBA" id="ARBA00025094"/>
    </source>
</evidence>